<dbReference type="GO" id="GO:0034090">
    <property type="term" value="P:maintenance of meiotic sister chromatid cohesion"/>
    <property type="evidence" value="ECO:0007669"/>
    <property type="project" value="InterPro"/>
</dbReference>
<dbReference type="InterPro" id="IPR044693">
    <property type="entry name" value="SGO_plant"/>
</dbReference>
<dbReference type="GO" id="GO:0000775">
    <property type="term" value="C:chromosome, centromeric region"/>
    <property type="evidence" value="ECO:0007669"/>
    <property type="project" value="InterPro"/>
</dbReference>
<dbReference type="PANTHER" id="PTHR34373:SF9">
    <property type="entry name" value="SHUGOSHIN 2"/>
    <property type="match status" value="1"/>
</dbReference>
<sequence length="427" mass="48521">MKHMRDHGITREVRGMIRHWPRTIGSPFRVEVGITSANARVKKFFLILQLSRKSRKGEERCCELLHGRCSAETQGEGLLQRGKQELREGREVLDEKENSAGVLEKAAAVKNHRKEGVSPVDWRQNAMLCPRKRFSDITNKSFIGFVDDIVPDDQENWKVGSAMMTNENIAKLLKENNVLMRALAERNMEVQKLHSMAAETSRQNWQLAQAHSHIQAELSLSKERLRVAQHELCCTSTALSVKTQELKEHRKLNKQNKLVQKITSEASDQTSCDTVVEASHLSLPSKACLSNRKRPQRSQSLGSKFVTNQLVMKEKDENQRKPLRKSSNAKVEFCVPNEDLFEIKDAKFLICLADKGDSKDKHSSHPGLAIESVNTVKEDVVEENQKPIKPLSVSIGRNSLGRPLRKAAQRVDSYKELPLNVKLRREE</sequence>
<organism evidence="1 2">
    <name type="scientific">Vanilla planifolia</name>
    <name type="common">Vanilla</name>
    <dbReference type="NCBI Taxonomy" id="51239"/>
    <lineage>
        <taxon>Eukaryota</taxon>
        <taxon>Viridiplantae</taxon>
        <taxon>Streptophyta</taxon>
        <taxon>Embryophyta</taxon>
        <taxon>Tracheophyta</taxon>
        <taxon>Spermatophyta</taxon>
        <taxon>Magnoliopsida</taxon>
        <taxon>Liliopsida</taxon>
        <taxon>Asparagales</taxon>
        <taxon>Orchidaceae</taxon>
        <taxon>Vanilloideae</taxon>
        <taxon>Vanilleae</taxon>
        <taxon>Vanilla</taxon>
    </lineage>
</organism>
<protein>
    <recommendedName>
        <fullName evidence="3">Shugoshin C-terminal domain-containing protein</fullName>
    </recommendedName>
</protein>
<name>A0A835V5Z2_VANPL</name>
<proteinExistence type="predicted"/>
<dbReference type="EMBL" id="JADCNL010000004">
    <property type="protein sequence ID" value="KAG0484316.1"/>
    <property type="molecule type" value="Genomic_DNA"/>
</dbReference>
<accession>A0A835V5Z2</accession>
<gene>
    <name evidence="1" type="ORF">HPP92_008395</name>
</gene>
<reference evidence="1 2" key="1">
    <citation type="journal article" date="2020" name="Nat. Food">
        <title>A phased Vanilla planifolia genome enables genetic improvement of flavour and production.</title>
        <authorList>
            <person name="Hasing T."/>
            <person name="Tang H."/>
            <person name="Brym M."/>
            <person name="Khazi F."/>
            <person name="Huang T."/>
            <person name="Chambers A.H."/>
        </authorList>
    </citation>
    <scope>NUCLEOTIDE SEQUENCE [LARGE SCALE GENOMIC DNA]</scope>
    <source>
        <tissue evidence="1">Leaf</tissue>
    </source>
</reference>
<comment type="caution">
    <text evidence="1">The sequence shown here is derived from an EMBL/GenBank/DDBJ whole genome shotgun (WGS) entry which is preliminary data.</text>
</comment>
<dbReference type="GO" id="GO:0045144">
    <property type="term" value="P:meiotic sister chromatid segregation"/>
    <property type="evidence" value="ECO:0007669"/>
    <property type="project" value="InterPro"/>
</dbReference>
<evidence type="ECO:0008006" key="3">
    <source>
        <dbReference type="Google" id="ProtNLM"/>
    </source>
</evidence>
<evidence type="ECO:0000313" key="2">
    <source>
        <dbReference type="Proteomes" id="UP000636800"/>
    </source>
</evidence>
<dbReference type="OrthoDB" id="411584at2759"/>
<keyword evidence="2" id="KW-1185">Reference proteome</keyword>
<dbReference type="AlphaFoldDB" id="A0A835V5Z2"/>
<dbReference type="PANTHER" id="PTHR34373">
    <property type="entry name" value="SHUGOSHIN 2"/>
    <property type="match status" value="1"/>
</dbReference>
<evidence type="ECO:0000313" key="1">
    <source>
        <dbReference type="EMBL" id="KAG0484316.1"/>
    </source>
</evidence>
<dbReference type="Proteomes" id="UP000636800">
    <property type="component" value="Unassembled WGS sequence"/>
</dbReference>